<sequence>MLLQASDSTLLIVDMQGRLMPVIHDGDAVVAANAKLARAARLLDVPVVATEHHSKMLGVTVAPLAELVQSTFQKMHFSAAREHGFDAWLPAARKTVLVTGCEAHICVLQTVIGLTELGYKAVLVADAAGSRKSSDHHAALRRARAHGAEIVTTEMAIFEWMETCEHPRFRDVLRLVK</sequence>
<accession>A0A1R1JNI5</accession>
<feature type="domain" description="Isochorismatase-like" evidence="1">
    <location>
        <begin position="9"/>
        <end position="154"/>
    </location>
</feature>
<protein>
    <submittedName>
        <fullName evidence="2">Isochorismatase</fullName>
    </submittedName>
</protein>
<dbReference type="Proteomes" id="UP000187251">
    <property type="component" value="Unassembled WGS sequence"/>
</dbReference>
<evidence type="ECO:0000259" key="1">
    <source>
        <dbReference type="Pfam" id="PF00857"/>
    </source>
</evidence>
<dbReference type="Gene3D" id="3.40.50.850">
    <property type="entry name" value="Isochorismatase-like"/>
    <property type="match status" value="1"/>
</dbReference>
<dbReference type="SUPFAM" id="SSF52499">
    <property type="entry name" value="Isochorismatase-like hydrolases"/>
    <property type="match status" value="1"/>
</dbReference>
<gene>
    <name evidence="2" type="ORF">BIZ92_13470</name>
</gene>
<organism evidence="2">
    <name type="scientific">Alcaligenes xylosoxydans xylosoxydans</name>
    <name type="common">Achromobacter xylosoxidans</name>
    <dbReference type="NCBI Taxonomy" id="85698"/>
    <lineage>
        <taxon>Bacteria</taxon>
        <taxon>Pseudomonadati</taxon>
        <taxon>Pseudomonadota</taxon>
        <taxon>Betaproteobacteria</taxon>
        <taxon>Burkholderiales</taxon>
        <taxon>Alcaligenaceae</taxon>
        <taxon>Achromobacter</taxon>
    </lineage>
</organism>
<name>A0A0M9IEM2_ALCXX</name>
<dbReference type="RefSeq" id="WP_020924993.1">
    <property type="nucleotide sequence ID" value="NZ_AP028040.1"/>
</dbReference>
<dbReference type="AlphaFoldDB" id="A0A0M9IEM2"/>
<dbReference type="InterPro" id="IPR036380">
    <property type="entry name" value="Isochorismatase-like_sf"/>
</dbReference>
<dbReference type="OrthoDB" id="9796958at2"/>
<comment type="caution">
    <text evidence="2">The sequence shown here is derived from an EMBL/GenBank/DDBJ whole genome shotgun (WGS) entry which is preliminary data.</text>
</comment>
<accession>A0A0M9IEM2</accession>
<dbReference type="InterPro" id="IPR000868">
    <property type="entry name" value="Isochorismatase-like_dom"/>
</dbReference>
<dbReference type="InterPro" id="IPR050993">
    <property type="entry name" value="Isochorismatase_domain"/>
</dbReference>
<dbReference type="PANTHER" id="PTHR14119">
    <property type="entry name" value="HYDROLASE"/>
    <property type="match status" value="1"/>
</dbReference>
<proteinExistence type="predicted"/>
<dbReference type="EMBL" id="MJMN01000035">
    <property type="protein sequence ID" value="OMG80879.1"/>
    <property type="molecule type" value="Genomic_DNA"/>
</dbReference>
<dbReference type="Pfam" id="PF00857">
    <property type="entry name" value="Isochorismatase"/>
    <property type="match status" value="1"/>
</dbReference>
<dbReference type="PANTHER" id="PTHR14119:SF3">
    <property type="entry name" value="ISOCHORISMATASE DOMAIN-CONTAINING PROTEIN 2"/>
    <property type="match status" value="1"/>
</dbReference>
<reference evidence="2" key="1">
    <citation type="submission" date="2016-09" db="EMBL/GenBank/DDBJ databases">
        <title>Phylogenomics of Achromobacter.</title>
        <authorList>
            <person name="Jeukens J."/>
            <person name="Freschi L."/>
            <person name="Vincent A.T."/>
            <person name="Emond-Rheault J.-G."/>
            <person name="Kukavica-Ibrulj I."/>
            <person name="Charette S.J."/>
            <person name="Levesque R.C."/>
        </authorList>
    </citation>
    <scope>NUCLEOTIDE SEQUENCE [LARGE SCALE GENOMIC DNA]</scope>
    <source>
        <strain evidence="2">AUS488</strain>
    </source>
</reference>
<evidence type="ECO:0000313" key="2">
    <source>
        <dbReference type="EMBL" id="OMG80879.1"/>
    </source>
</evidence>